<evidence type="ECO:0000313" key="2">
    <source>
        <dbReference type="Proteomes" id="UP000285405"/>
    </source>
</evidence>
<gene>
    <name evidence="1" type="ORF">GcC1_074030</name>
</gene>
<comment type="caution">
    <text evidence="1">The sequence shown here is derived from an EMBL/GenBank/DDBJ whole genome shotgun (WGS) entry which is preliminary data.</text>
</comment>
<reference evidence="1 2" key="1">
    <citation type="journal article" date="2018" name="BMC Genomics">
        <title>Comparative genome analyses reveal sequence features reflecting distinct modes of host-adaptation between dicot and monocot powdery mildew.</title>
        <authorList>
            <person name="Wu Y."/>
            <person name="Ma X."/>
            <person name="Pan Z."/>
            <person name="Kale S.D."/>
            <person name="Song Y."/>
            <person name="King H."/>
            <person name="Zhang Q."/>
            <person name="Presley C."/>
            <person name="Deng X."/>
            <person name="Wei C.I."/>
            <person name="Xiao S."/>
        </authorList>
    </citation>
    <scope>NUCLEOTIDE SEQUENCE [LARGE SCALE GENOMIC DNA]</scope>
    <source>
        <strain evidence="1">UCSC1</strain>
    </source>
</reference>
<accession>A0A420INL3</accession>
<protein>
    <submittedName>
        <fullName evidence="1">Uncharacterized protein</fullName>
    </submittedName>
</protein>
<dbReference type="AlphaFoldDB" id="A0A420INL3"/>
<name>A0A420INL3_9PEZI</name>
<organism evidence="1 2">
    <name type="scientific">Golovinomyces cichoracearum</name>
    <dbReference type="NCBI Taxonomy" id="62708"/>
    <lineage>
        <taxon>Eukaryota</taxon>
        <taxon>Fungi</taxon>
        <taxon>Dikarya</taxon>
        <taxon>Ascomycota</taxon>
        <taxon>Pezizomycotina</taxon>
        <taxon>Leotiomycetes</taxon>
        <taxon>Erysiphales</taxon>
        <taxon>Erysiphaceae</taxon>
        <taxon>Golovinomyces</taxon>
    </lineage>
</organism>
<dbReference type="Proteomes" id="UP000285405">
    <property type="component" value="Unassembled WGS sequence"/>
</dbReference>
<proteinExistence type="predicted"/>
<sequence>MTNTTDSGVTIRQIDLDIGHINLQLNAAQKKKLSLQSNTRRSILGFGGCVEGVQSLYMITR</sequence>
<evidence type="ECO:0000313" key="1">
    <source>
        <dbReference type="EMBL" id="RKF76150.1"/>
    </source>
</evidence>
<dbReference type="EMBL" id="MCBR01007408">
    <property type="protein sequence ID" value="RKF76150.1"/>
    <property type="molecule type" value="Genomic_DNA"/>
</dbReference>